<gene>
    <name evidence="4" type="ORF">EK417_19255</name>
</gene>
<keyword evidence="1 2" id="KW-0732">Signal</keyword>
<keyword evidence="5" id="KW-1185">Reference proteome</keyword>
<evidence type="ECO:0000256" key="1">
    <source>
        <dbReference type="ARBA" id="ARBA00022729"/>
    </source>
</evidence>
<dbReference type="Proteomes" id="UP000306038">
    <property type="component" value="Unassembled WGS sequence"/>
</dbReference>
<dbReference type="RefSeq" id="WP_110366989.1">
    <property type="nucleotide sequence ID" value="NZ_SDLV01000055.1"/>
</dbReference>
<comment type="caution">
    <text evidence="4">The sequence shown here is derived from an EMBL/GenBank/DDBJ whole genome shotgun (WGS) entry which is preliminary data.</text>
</comment>
<evidence type="ECO:0000313" key="5">
    <source>
        <dbReference type="Proteomes" id="UP000306038"/>
    </source>
</evidence>
<evidence type="ECO:0000259" key="3">
    <source>
        <dbReference type="Pfam" id="PF00561"/>
    </source>
</evidence>
<dbReference type="PANTHER" id="PTHR43037">
    <property type="entry name" value="UNNAMED PRODUCT-RELATED"/>
    <property type="match status" value="1"/>
</dbReference>
<accession>A0ABY2R2R1</accession>
<evidence type="ECO:0000256" key="2">
    <source>
        <dbReference type="SAM" id="SignalP"/>
    </source>
</evidence>
<name>A0ABY2R2R1_9FLAO</name>
<reference evidence="4 5" key="1">
    <citation type="submission" date="2019-01" db="EMBL/GenBank/DDBJ databases">
        <authorList>
            <person name="B I."/>
            <person name="Ch S."/>
            <person name="Ch V.R."/>
        </authorList>
    </citation>
    <scope>NUCLEOTIDE SEQUENCE [LARGE SCALE GENOMIC DNA]</scope>
    <source>
        <strain evidence="4 5">JC507</strain>
    </source>
</reference>
<dbReference type="PANTHER" id="PTHR43037:SF1">
    <property type="entry name" value="BLL1128 PROTEIN"/>
    <property type="match status" value="1"/>
</dbReference>
<dbReference type="InterPro" id="IPR000073">
    <property type="entry name" value="AB_hydrolase_1"/>
</dbReference>
<dbReference type="GO" id="GO:0016787">
    <property type="term" value="F:hydrolase activity"/>
    <property type="evidence" value="ECO:0007669"/>
    <property type="project" value="UniProtKB-KW"/>
</dbReference>
<keyword evidence="4" id="KW-0378">Hydrolase</keyword>
<evidence type="ECO:0000313" key="4">
    <source>
        <dbReference type="EMBL" id="THV56283.1"/>
    </source>
</evidence>
<dbReference type="InterPro" id="IPR029058">
    <property type="entry name" value="AB_hydrolase_fold"/>
</dbReference>
<proteinExistence type="predicted"/>
<feature type="domain" description="AB hydrolase-1" evidence="3">
    <location>
        <begin position="144"/>
        <end position="218"/>
    </location>
</feature>
<dbReference type="Gene3D" id="3.40.50.1820">
    <property type="entry name" value="alpha/beta hydrolase"/>
    <property type="match status" value="1"/>
</dbReference>
<dbReference type="Pfam" id="PF00561">
    <property type="entry name" value="Abhydrolase_1"/>
    <property type="match status" value="1"/>
</dbReference>
<dbReference type="SUPFAM" id="SSF53474">
    <property type="entry name" value="alpha/beta-Hydrolases"/>
    <property type="match status" value="1"/>
</dbReference>
<organism evidence="4 5">
    <name type="scientific">Chryseobacterium candidae</name>
    <dbReference type="NCBI Taxonomy" id="1978493"/>
    <lineage>
        <taxon>Bacteria</taxon>
        <taxon>Pseudomonadati</taxon>
        <taxon>Bacteroidota</taxon>
        <taxon>Flavobacteriia</taxon>
        <taxon>Flavobacteriales</taxon>
        <taxon>Weeksellaceae</taxon>
        <taxon>Chryseobacterium group</taxon>
        <taxon>Chryseobacterium</taxon>
    </lineage>
</organism>
<feature type="chain" id="PRO_5046328418" evidence="2">
    <location>
        <begin position="25"/>
        <end position="279"/>
    </location>
</feature>
<dbReference type="InterPro" id="IPR050955">
    <property type="entry name" value="Plant_Biomass_Hydrol_Est"/>
</dbReference>
<feature type="signal peptide" evidence="2">
    <location>
        <begin position="1"/>
        <end position="24"/>
    </location>
</feature>
<sequence>MNNRNLKQILITLLVIITSNPVLAQKSEFLDTQVDSLTFVTTRKFLNSLNTDNFQKKVFIKNDIQIPYRILTPKDNDKNQKFPLVITFHNSTRIGNDNESQLEPLAKIWLREEIYDRYQCYVIAPQFSTRSSVYDNNTDNDLVSKPSNDVFALWDLIKNVEKEYRNIDKNRIYLVGYSMGASTAQNLMSIEPDKFAAIVSIAAVPDFSNLKQLDKKNIWLIHGEKDNENPYSGSIKLFKKLVSNKNLTFTTYGNLNHNTITIPFLTTEDIPKWLFEKRK</sequence>
<protein>
    <submittedName>
        <fullName evidence="4">Alpha/beta fold hydrolase</fullName>
    </submittedName>
</protein>
<dbReference type="EMBL" id="SDLV01000055">
    <property type="protein sequence ID" value="THV56283.1"/>
    <property type="molecule type" value="Genomic_DNA"/>
</dbReference>